<reference evidence="1 2" key="1">
    <citation type="journal article" date="2024" name="Science">
        <title>Giant polyketide synthase enzymes in the biosynthesis of giant marine polyether toxins.</title>
        <authorList>
            <person name="Fallon T.R."/>
            <person name="Shende V.V."/>
            <person name="Wierzbicki I.H."/>
            <person name="Pendleton A.L."/>
            <person name="Watervoot N.F."/>
            <person name="Auber R.P."/>
            <person name="Gonzalez D.J."/>
            <person name="Wisecaver J.H."/>
            <person name="Moore B.S."/>
        </authorList>
    </citation>
    <scope>NUCLEOTIDE SEQUENCE [LARGE SCALE GENOMIC DNA]</scope>
    <source>
        <strain evidence="1 2">12B1</strain>
    </source>
</reference>
<sequence length="330" mass="33949">MALATAFRVYGHGMTDPGRWDVYALRFLPSTTCTSPAISTADPSATASSSGFFCGSANLCFFAEANNGPRVALSGTPLFGSSAWRGVNDETGDIWIQVTFAAPTAVGCIQLWQHPTSNSVANVSVSAGNGTAFTHLGTTTANACPLYDPNVIASGLDCCAAAPDSGSDEVSVVLQQQSTVIFTAPPTKTDQEVAAALTVGCIEPECAVQTNAARRRLSSRRQLAEVSYDVTELLVPADEPLSSLLPPAFNITLIAQILGVSVAELSQGAGAVAGVAASVRVSRLGAPTASSRNASTLSAAAASALGIQPSAFRVVSELLTEWRIGRIGPR</sequence>
<evidence type="ECO:0000313" key="2">
    <source>
        <dbReference type="Proteomes" id="UP001515480"/>
    </source>
</evidence>
<evidence type="ECO:0000313" key="1">
    <source>
        <dbReference type="EMBL" id="KAL1519379.1"/>
    </source>
</evidence>
<proteinExistence type="predicted"/>
<gene>
    <name evidence="1" type="ORF">AB1Y20_022905</name>
</gene>
<comment type="caution">
    <text evidence="1">The sequence shown here is derived from an EMBL/GenBank/DDBJ whole genome shotgun (WGS) entry which is preliminary data.</text>
</comment>
<organism evidence="1 2">
    <name type="scientific">Prymnesium parvum</name>
    <name type="common">Toxic golden alga</name>
    <dbReference type="NCBI Taxonomy" id="97485"/>
    <lineage>
        <taxon>Eukaryota</taxon>
        <taxon>Haptista</taxon>
        <taxon>Haptophyta</taxon>
        <taxon>Prymnesiophyceae</taxon>
        <taxon>Prymnesiales</taxon>
        <taxon>Prymnesiaceae</taxon>
        <taxon>Prymnesium</taxon>
    </lineage>
</organism>
<name>A0AB34JCC0_PRYPA</name>
<accession>A0AB34JCC0</accession>
<dbReference type="AlphaFoldDB" id="A0AB34JCC0"/>
<dbReference type="Proteomes" id="UP001515480">
    <property type="component" value="Unassembled WGS sequence"/>
</dbReference>
<keyword evidence="2" id="KW-1185">Reference proteome</keyword>
<protein>
    <submittedName>
        <fullName evidence="1">Uncharacterized protein</fullName>
    </submittedName>
</protein>
<dbReference type="EMBL" id="JBGBPQ010000009">
    <property type="protein sequence ID" value="KAL1519379.1"/>
    <property type="molecule type" value="Genomic_DNA"/>
</dbReference>